<feature type="domain" description="Aminoglycoside phosphotransferase" evidence="1">
    <location>
        <begin position="42"/>
        <end position="269"/>
    </location>
</feature>
<keyword evidence="3" id="KW-1185">Reference proteome</keyword>
<accession>A0ABW4V1H1</accession>
<dbReference type="Gene3D" id="3.90.1200.10">
    <property type="match status" value="1"/>
</dbReference>
<proteinExistence type="predicted"/>
<organism evidence="2 3">
    <name type="scientific">Paenibacillus nicotianae</name>
    <dbReference type="NCBI Taxonomy" id="1526551"/>
    <lineage>
        <taxon>Bacteria</taxon>
        <taxon>Bacillati</taxon>
        <taxon>Bacillota</taxon>
        <taxon>Bacilli</taxon>
        <taxon>Bacillales</taxon>
        <taxon>Paenibacillaceae</taxon>
        <taxon>Paenibacillus</taxon>
    </lineage>
</organism>
<dbReference type="EMBL" id="JBHUGF010000011">
    <property type="protein sequence ID" value="MFD1992350.1"/>
    <property type="molecule type" value="Genomic_DNA"/>
</dbReference>
<sequence>MEQSHLEQIVQQAITTSVLLDDYYVSEQEVIYTSLYGDHIERFRLKANQQSYILKRLPADQEPYRELWVYKHIMPLLPEHYPKLIAYAANDWNDDLSGYNNAAQQYKRYTSSWIVLEDVGEIQHIHQEQTLIEMIDQIAIYHSSDTSSIPNMPTEGQKPSITVLQQQLLSQWDDFYTLIQDRVQQGNTHTDWISLISELKQDIQQREWIQSTVLCHGDLHAGNYGLTPTGRLIILDWEHCHLNIPFWDLYHVIDLSHPLFPRAMDMNLRIRLLSRYWEQQVNPVQSKSDMIKQYSVFAIIFSSWMLLLIERDLQLEQPIWSHAQLYVQQAEVWEHLEQCILLWQSYR</sequence>
<dbReference type="SUPFAM" id="SSF56112">
    <property type="entry name" value="Protein kinase-like (PK-like)"/>
    <property type="match status" value="1"/>
</dbReference>
<comment type="caution">
    <text evidence="2">The sequence shown here is derived from an EMBL/GenBank/DDBJ whole genome shotgun (WGS) entry which is preliminary data.</text>
</comment>
<dbReference type="InterPro" id="IPR011009">
    <property type="entry name" value="Kinase-like_dom_sf"/>
</dbReference>
<name>A0ABW4V1H1_9BACL</name>
<reference evidence="3" key="1">
    <citation type="journal article" date="2019" name="Int. J. Syst. Evol. Microbiol.">
        <title>The Global Catalogue of Microorganisms (GCM) 10K type strain sequencing project: providing services to taxonomists for standard genome sequencing and annotation.</title>
        <authorList>
            <consortium name="The Broad Institute Genomics Platform"/>
            <consortium name="The Broad Institute Genome Sequencing Center for Infectious Disease"/>
            <person name="Wu L."/>
            <person name="Ma J."/>
        </authorList>
    </citation>
    <scope>NUCLEOTIDE SEQUENCE [LARGE SCALE GENOMIC DNA]</scope>
    <source>
        <strain evidence="3">CGMCC 1.15067</strain>
    </source>
</reference>
<evidence type="ECO:0000259" key="1">
    <source>
        <dbReference type="Pfam" id="PF01636"/>
    </source>
</evidence>
<keyword evidence="2" id="KW-0808">Transferase</keyword>
<dbReference type="EC" id="2.7.1.-" evidence="2"/>
<gene>
    <name evidence="2" type="ORF">ACFSGI_20465</name>
</gene>
<evidence type="ECO:0000313" key="3">
    <source>
        <dbReference type="Proteomes" id="UP001597403"/>
    </source>
</evidence>
<dbReference type="Proteomes" id="UP001597403">
    <property type="component" value="Unassembled WGS sequence"/>
</dbReference>
<evidence type="ECO:0000313" key="2">
    <source>
        <dbReference type="EMBL" id="MFD1992350.1"/>
    </source>
</evidence>
<dbReference type="InterPro" id="IPR002575">
    <property type="entry name" value="Aminoglycoside_PTrfase"/>
</dbReference>
<dbReference type="Pfam" id="PF01636">
    <property type="entry name" value="APH"/>
    <property type="match status" value="1"/>
</dbReference>
<dbReference type="GO" id="GO:0016740">
    <property type="term" value="F:transferase activity"/>
    <property type="evidence" value="ECO:0007669"/>
    <property type="project" value="UniProtKB-KW"/>
</dbReference>
<dbReference type="RefSeq" id="WP_204826053.1">
    <property type="nucleotide sequence ID" value="NZ_JBHUGF010000011.1"/>
</dbReference>
<protein>
    <submittedName>
        <fullName evidence="2">Aminoglycoside phosphotransferase family protein</fullName>
        <ecNumber evidence="2">2.7.1.-</ecNumber>
    </submittedName>
</protein>